<gene>
    <name evidence="2 4" type="ORF">BDZ99DRAFT_40471</name>
</gene>
<feature type="region of interest" description="Disordered" evidence="1">
    <location>
        <begin position="177"/>
        <end position="196"/>
    </location>
</feature>
<evidence type="ECO:0000313" key="4">
    <source>
        <dbReference type="RefSeq" id="XP_033575792.1"/>
    </source>
</evidence>
<accession>A0A6A6YJU7</accession>
<evidence type="ECO:0000256" key="1">
    <source>
        <dbReference type="SAM" id="MobiDB-lite"/>
    </source>
</evidence>
<name>A0A6A6YJU7_9PEZI</name>
<reference evidence="4" key="2">
    <citation type="submission" date="2020-04" db="EMBL/GenBank/DDBJ databases">
        <authorList>
            <consortium name="NCBI Genome Project"/>
        </authorList>
    </citation>
    <scope>NUCLEOTIDE SEQUENCE</scope>
    <source>
        <strain evidence="4">CBS 304.34</strain>
    </source>
</reference>
<dbReference type="OrthoDB" id="4757095at2759"/>
<keyword evidence="3" id="KW-1185">Reference proteome</keyword>
<sequence length="196" mass="21898">MSGQSQLESRLLLAPYDIRRAIYVHLIPDRVHVVLREGKIHISACVQQTPGFDYDGLERQVPGDDRDEPVYARRLRSWWGPHWKCEEVAASVEHNYEAVFHVCKRMSIDVFDFMAEMTVFNITDLDTLSYTLQEVNASASEPSPASMLLACLFPSIRKMDITLRLPLSVCEAPKSPAIESSSASLSAEAPTSNATA</sequence>
<dbReference type="RefSeq" id="XP_033575792.1">
    <property type="nucleotide sequence ID" value="XM_033716402.1"/>
</dbReference>
<proteinExistence type="predicted"/>
<reference evidence="4" key="3">
    <citation type="submission" date="2025-04" db="UniProtKB">
        <authorList>
            <consortium name="RefSeq"/>
        </authorList>
    </citation>
    <scope>IDENTIFICATION</scope>
    <source>
        <strain evidence="4">CBS 304.34</strain>
    </source>
</reference>
<dbReference type="EMBL" id="MU003702">
    <property type="protein sequence ID" value="KAF2808828.1"/>
    <property type="molecule type" value="Genomic_DNA"/>
</dbReference>
<dbReference type="Proteomes" id="UP000504636">
    <property type="component" value="Unplaced"/>
</dbReference>
<evidence type="ECO:0000313" key="2">
    <source>
        <dbReference type="EMBL" id="KAF2808828.1"/>
    </source>
</evidence>
<evidence type="ECO:0000313" key="3">
    <source>
        <dbReference type="Proteomes" id="UP000504636"/>
    </source>
</evidence>
<dbReference type="GeneID" id="54457295"/>
<organism evidence="2">
    <name type="scientific">Mytilinidion resinicola</name>
    <dbReference type="NCBI Taxonomy" id="574789"/>
    <lineage>
        <taxon>Eukaryota</taxon>
        <taxon>Fungi</taxon>
        <taxon>Dikarya</taxon>
        <taxon>Ascomycota</taxon>
        <taxon>Pezizomycotina</taxon>
        <taxon>Dothideomycetes</taxon>
        <taxon>Pleosporomycetidae</taxon>
        <taxon>Mytilinidiales</taxon>
        <taxon>Mytilinidiaceae</taxon>
        <taxon>Mytilinidion</taxon>
    </lineage>
</organism>
<dbReference type="AlphaFoldDB" id="A0A6A6YJU7"/>
<protein>
    <submittedName>
        <fullName evidence="2 4">Uncharacterized protein</fullName>
    </submittedName>
</protein>
<reference evidence="2 4" key="1">
    <citation type="journal article" date="2020" name="Stud. Mycol.">
        <title>101 Dothideomycetes genomes: a test case for predicting lifestyles and emergence of pathogens.</title>
        <authorList>
            <person name="Haridas S."/>
            <person name="Albert R."/>
            <person name="Binder M."/>
            <person name="Bloem J."/>
            <person name="Labutti K."/>
            <person name="Salamov A."/>
            <person name="Andreopoulos B."/>
            <person name="Baker S."/>
            <person name="Barry K."/>
            <person name="Bills G."/>
            <person name="Bluhm B."/>
            <person name="Cannon C."/>
            <person name="Castanera R."/>
            <person name="Culley D."/>
            <person name="Daum C."/>
            <person name="Ezra D."/>
            <person name="Gonzalez J."/>
            <person name="Henrissat B."/>
            <person name="Kuo A."/>
            <person name="Liang C."/>
            <person name="Lipzen A."/>
            <person name="Lutzoni F."/>
            <person name="Magnuson J."/>
            <person name="Mondo S."/>
            <person name="Nolan M."/>
            <person name="Ohm R."/>
            <person name="Pangilinan J."/>
            <person name="Park H.-J."/>
            <person name="Ramirez L."/>
            <person name="Alfaro M."/>
            <person name="Sun H."/>
            <person name="Tritt A."/>
            <person name="Yoshinaga Y."/>
            <person name="Zwiers L.-H."/>
            <person name="Turgeon B."/>
            <person name="Goodwin S."/>
            <person name="Spatafora J."/>
            <person name="Crous P."/>
            <person name="Grigoriev I."/>
        </authorList>
    </citation>
    <scope>NUCLEOTIDE SEQUENCE</scope>
    <source>
        <strain evidence="2 4">CBS 304.34</strain>
    </source>
</reference>